<dbReference type="Pfam" id="PF21789">
    <property type="entry name" value="TNP-like_RNaseH_C"/>
    <property type="match status" value="1"/>
</dbReference>
<dbReference type="EMBL" id="JAHXZJ010001864">
    <property type="protein sequence ID" value="KAH0549600.1"/>
    <property type="molecule type" value="Genomic_DNA"/>
</dbReference>
<comment type="caution">
    <text evidence="2">The sequence shown here is derived from an EMBL/GenBank/DDBJ whole genome shotgun (WGS) entry which is preliminary data.</text>
</comment>
<organism evidence="2 3">
    <name type="scientific">Cotesia glomerata</name>
    <name type="common">Lepidopteran parasitic wasp</name>
    <name type="synonym">Apanteles glomeratus</name>
    <dbReference type="NCBI Taxonomy" id="32391"/>
    <lineage>
        <taxon>Eukaryota</taxon>
        <taxon>Metazoa</taxon>
        <taxon>Ecdysozoa</taxon>
        <taxon>Arthropoda</taxon>
        <taxon>Hexapoda</taxon>
        <taxon>Insecta</taxon>
        <taxon>Pterygota</taxon>
        <taxon>Neoptera</taxon>
        <taxon>Endopterygota</taxon>
        <taxon>Hymenoptera</taxon>
        <taxon>Apocrita</taxon>
        <taxon>Ichneumonoidea</taxon>
        <taxon>Braconidae</taxon>
        <taxon>Microgastrinae</taxon>
        <taxon>Cotesia</taxon>
    </lineage>
</organism>
<evidence type="ECO:0000259" key="1">
    <source>
        <dbReference type="Pfam" id="PF21789"/>
    </source>
</evidence>
<feature type="domain" description="Transposable element P transposase-like RNase H C-terminal" evidence="1">
    <location>
        <begin position="88"/>
        <end position="120"/>
    </location>
</feature>
<dbReference type="InterPro" id="IPR048367">
    <property type="entry name" value="TNP-like_RNaseH_C"/>
</dbReference>
<evidence type="ECO:0000313" key="3">
    <source>
        <dbReference type="Proteomes" id="UP000826195"/>
    </source>
</evidence>
<sequence>MANYKLNEGFINIVEHAEIWETASILEDIDLMFDLTNGTARKFWFEYSTGKKVNTPTPDALAVTLRSMQGLWEDLQSEGFNELNLRYLNQDGIENFFGLMRQECGDCHHPTCLHLEAAFKTALVTRFSGTYRPELESLDEKLETENFVALNDCLATDIIGQRLLKKLKIENCLVCKLSLTDNAEQSGLSKAFKNYVFKEIDTYSRNVLSKLHNEDVVSLSERRLLNECNLNWFSYPNHNGTVTKKLINALSRILITESYKALNSRQAIIEVPSANAIKLAQQMGKAK</sequence>
<dbReference type="Proteomes" id="UP000826195">
    <property type="component" value="Unassembled WGS sequence"/>
</dbReference>
<name>A0AAV7IBC7_COTGL</name>
<reference evidence="2 3" key="1">
    <citation type="journal article" date="2021" name="J. Hered.">
        <title>A chromosome-level genome assembly of the parasitoid wasp, Cotesia glomerata (Hymenoptera: Braconidae).</title>
        <authorList>
            <person name="Pinto B.J."/>
            <person name="Weis J.J."/>
            <person name="Gamble T."/>
            <person name="Ode P.J."/>
            <person name="Paul R."/>
            <person name="Zaspel J.M."/>
        </authorList>
    </citation>
    <scope>NUCLEOTIDE SEQUENCE [LARGE SCALE GENOMIC DNA]</scope>
    <source>
        <strain evidence="2">CgM1</strain>
    </source>
</reference>
<accession>A0AAV7IBC7</accession>
<evidence type="ECO:0000313" key="2">
    <source>
        <dbReference type="EMBL" id="KAH0549600.1"/>
    </source>
</evidence>
<proteinExistence type="predicted"/>
<keyword evidence="3" id="KW-1185">Reference proteome</keyword>
<protein>
    <recommendedName>
        <fullName evidence="1">Transposable element P transposase-like RNase H C-terminal domain-containing protein</fullName>
    </recommendedName>
</protein>
<gene>
    <name evidence="2" type="ORF">KQX54_010901</name>
</gene>
<dbReference type="AlphaFoldDB" id="A0AAV7IBC7"/>